<dbReference type="AlphaFoldDB" id="A0A2X1XZB1"/>
<evidence type="ECO:0008006" key="4">
    <source>
        <dbReference type="Google" id="ProtNLM"/>
    </source>
</evidence>
<reference evidence="2 3" key="1">
    <citation type="submission" date="2018-06" db="EMBL/GenBank/DDBJ databases">
        <authorList>
            <consortium name="Pathogen Informatics"/>
            <person name="Doyle S."/>
        </authorList>
    </citation>
    <scope>NUCLEOTIDE SEQUENCE [LARGE SCALE GENOMIC DNA]</scope>
    <source>
        <strain evidence="2 3">NCTC13076</strain>
    </source>
</reference>
<protein>
    <recommendedName>
        <fullName evidence="4">Prepilin-type cleavage/methylation protein</fullName>
    </recommendedName>
</protein>
<proteinExistence type="predicted"/>
<keyword evidence="1" id="KW-1133">Transmembrane helix</keyword>
<dbReference type="GeneID" id="83861608"/>
<evidence type="ECO:0000256" key="1">
    <source>
        <dbReference type="SAM" id="Phobius"/>
    </source>
</evidence>
<gene>
    <name evidence="2" type="ORF">NCTC13076_01918</name>
</gene>
<dbReference type="STRING" id="54005.HMPREF3229_00846"/>
<keyword evidence="1" id="KW-0472">Membrane</keyword>
<dbReference type="EMBL" id="UATM01000032">
    <property type="protein sequence ID" value="SPY48828.1"/>
    <property type="molecule type" value="Genomic_DNA"/>
</dbReference>
<name>A0A2X1XZB1_9FIRM</name>
<evidence type="ECO:0000313" key="3">
    <source>
        <dbReference type="Proteomes" id="UP000250070"/>
    </source>
</evidence>
<sequence>MKRLRWRYTSKREAYSLIELVMSMAMLLIIGMVITSILGVSQKALTKTYENENISSDLSYALGYIKDEITSSDYYTVVDGKIYFIQPVENKFNYVFFGLKNNKVYRYSLLRDRLGKTEKIESDGVNALADNISSFSIDDEGDCFSIKIGYKDKEEIIRKIAKRSRLYE</sequence>
<dbReference type="RefSeq" id="WP_236587192.1">
    <property type="nucleotide sequence ID" value="NZ_CP068103.1"/>
</dbReference>
<keyword evidence="1" id="KW-0812">Transmembrane</keyword>
<feature type="transmembrane region" description="Helical" evidence="1">
    <location>
        <begin position="20"/>
        <end position="40"/>
    </location>
</feature>
<organism evidence="2 3">
    <name type="scientific">Peptoniphilus harei</name>
    <dbReference type="NCBI Taxonomy" id="54005"/>
    <lineage>
        <taxon>Bacteria</taxon>
        <taxon>Bacillati</taxon>
        <taxon>Bacillota</taxon>
        <taxon>Tissierellia</taxon>
        <taxon>Tissierellales</taxon>
        <taxon>Peptoniphilaceae</taxon>
        <taxon>Peptoniphilus</taxon>
    </lineage>
</organism>
<accession>A0A2X1XZB1</accession>
<evidence type="ECO:0000313" key="2">
    <source>
        <dbReference type="EMBL" id="SPY48828.1"/>
    </source>
</evidence>
<dbReference type="Proteomes" id="UP000250070">
    <property type="component" value="Unassembled WGS sequence"/>
</dbReference>